<dbReference type="SUPFAM" id="SSF56112">
    <property type="entry name" value="Protein kinase-like (PK-like)"/>
    <property type="match status" value="1"/>
</dbReference>
<evidence type="ECO:0000256" key="3">
    <source>
        <dbReference type="ARBA" id="ARBA00022679"/>
    </source>
</evidence>
<feature type="non-terminal residue" evidence="9">
    <location>
        <position position="96"/>
    </location>
</feature>
<dbReference type="Proteomes" id="UP000265520">
    <property type="component" value="Unassembled WGS sequence"/>
</dbReference>
<comment type="caution">
    <text evidence="9">The sequence shown here is derived from an EMBL/GenBank/DDBJ whole genome shotgun (WGS) entry which is preliminary data.</text>
</comment>
<reference evidence="9 10" key="1">
    <citation type="journal article" date="2018" name="Front. Plant Sci.">
        <title>Red Clover (Trifolium pratense) and Zigzag Clover (T. medium) - A Picture of Genomic Similarities and Differences.</title>
        <authorList>
            <person name="Dluhosova J."/>
            <person name="Istvanek J."/>
            <person name="Nedelnik J."/>
            <person name="Repkova J."/>
        </authorList>
    </citation>
    <scope>NUCLEOTIDE SEQUENCE [LARGE SCALE GENOMIC DNA]</scope>
    <source>
        <strain evidence="10">cv. 10/8</strain>
        <tissue evidence="9">Leaf</tissue>
    </source>
</reference>
<dbReference type="InterPro" id="IPR011009">
    <property type="entry name" value="Kinase-like_dom_sf"/>
</dbReference>
<keyword evidence="3" id="KW-0808">Transferase</keyword>
<name>A0A392RBD5_9FABA</name>
<dbReference type="GO" id="GO:0004674">
    <property type="term" value="F:protein serine/threonine kinase activity"/>
    <property type="evidence" value="ECO:0007669"/>
    <property type="project" value="UniProtKB-KW"/>
</dbReference>
<evidence type="ECO:0000256" key="7">
    <source>
        <dbReference type="ARBA" id="ARBA00047899"/>
    </source>
</evidence>
<comment type="catalytic activity">
    <reaction evidence="8">
        <text>L-seryl-[protein] + ATP = O-phospho-L-seryl-[protein] + ADP + H(+)</text>
        <dbReference type="Rhea" id="RHEA:17989"/>
        <dbReference type="Rhea" id="RHEA-COMP:9863"/>
        <dbReference type="Rhea" id="RHEA-COMP:11604"/>
        <dbReference type="ChEBI" id="CHEBI:15378"/>
        <dbReference type="ChEBI" id="CHEBI:29999"/>
        <dbReference type="ChEBI" id="CHEBI:30616"/>
        <dbReference type="ChEBI" id="CHEBI:83421"/>
        <dbReference type="ChEBI" id="CHEBI:456216"/>
        <dbReference type="EC" id="2.7.11.1"/>
    </reaction>
</comment>
<dbReference type="EC" id="2.7.11.1" evidence="1"/>
<comment type="catalytic activity">
    <reaction evidence="7">
        <text>L-threonyl-[protein] + ATP = O-phospho-L-threonyl-[protein] + ADP + H(+)</text>
        <dbReference type="Rhea" id="RHEA:46608"/>
        <dbReference type="Rhea" id="RHEA-COMP:11060"/>
        <dbReference type="Rhea" id="RHEA-COMP:11605"/>
        <dbReference type="ChEBI" id="CHEBI:15378"/>
        <dbReference type="ChEBI" id="CHEBI:30013"/>
        <dbReference type="ChEBI" id="CHEBI:30616"/>
        <dbReference type="ChEBI" id="CHEBI:61977"/>
        <dbReference type="ChEBI" id="CHEBI:456216"/>
        <dbReference type="EC" id="2.7.11.1"/>
    </reaction>
</comment>
<dbReference type="PANTHER" id="PTHR45637">
    <property type="entry name" value="FLIPPASE KINASE 1-RELATED"/>
    <property type="match status" value="1"/>
</dbReference>
<evidence type="ECO:0000256" key="5">
    <source>
        <dbReference type="ARBA" id="ARBA00022777"/>
    </source>
</evidence>
<dbReference type="GO" id="GO:0005524">
    <property type="term" value="F:ATP binding"/>
    <property type="evidence" value="ECO:0007669"/>
    <property type="project" value="UniProtKB-KW"/>
</dbReference>
<evidence type="ECO:0000256" key="6">
    <source>
        <dbReference type="ARBA" id="ARBA00022840"/>
    </source>
</evidence>
<keyword evidence="2" id="KW-0723">Serine/threonine-protein kinase</keyword>
<protein>
    <recommendedName>
        <fullName evidence="1">non-specific serine/threonine protein kinase</fullName>
        <ecNumber evidence="1">2.7.11.1</ecNumber>
    </recommendedName>
</protein>
<keyword evidence="4" id="KW-0547">Nucleotide-binding</keyword>
<keyword evidence="6" id="KW-0067">ATP-binding</keyword>
<evidence type="ECO:0000256" key="4">
    <source>
        <dbReference type="ARBA" id="ARBA00022741"/>
    </source>
</evidence>
<evidence type="ECO:0000313" key="10">
    <source>
        <dbReference type="Proteomes" id="UP000265520"/>
    </source>
</evidence>
<dbReference type="AlphaFoldDB" id="A0A392RBD5"/>
<evidence type="ECO:0000256" key="8">
    <source>
        <dbReference type="ARBA" id="ARBA00048679"/>
    </source>
</evidence>
<proteinExistence type="predicted"/>
<keyword evidence="10" id="KW-1185">Reference proteome</keyword>
<evidence type="ECO:0000256" key="1">
    <source>
        <dbReference type="ARBA" id="ARBA00012513"/>
    </source>
</evidence>
<sequence>MQPDCIHAACFLPRFLSGKSKKEGKFRQKNDTHHQVTPLPELIAEPTSERSLSFVGTHEYLAPEIIKGEGHGSAVDWCGRSGYSYTNSCLVEHHSK</sequence>
<keyword evidence="5 9" id="KW-0418">Kinase</keyword>
<dbReference type="Gene3D" id="1.10.510.10">
    <property type="entry name" value="Transferase(Phosphotransferase) domain 1"/>
    <property type="match status" value="1"/>
</dbReference>
<evidence type="ECO:0000256" key="2">
    <source>
        <dbReference type="ARBA" id="ARBA00022527"/>
    </source>
</evidence>
<accession>A0A392RBD5</accession>
<dbReference type="EMBL" id="LXQA010208383">
    <property type="protein sequence ID" value="MCI33891.1"/>
    <property type="molecule type" value="Genomic_DNA"/>
</dbReference>
<organism evidence="9 10">
    <name type="scientific">Trifolium medium</name>
    <dbReference type="NCBI Taxonomy" id="97028"/>
    <lineage>
        <taxon>Eukaryota</taxon>
        <taxon>Viridiplantae</taxon>
        <taxon>Streptophyta</taxon>
        <taxon>Embryophyta</taxon>
        <taxon>Tracheophyta</taxon>
        <taxon>Spermatophyta</taxon>
        <taxon>Magnoliopsida</taxon>
        <taxon>eudicotyledons</taxon>
        <taxon>Gunneridae</taxon>
        <taxon>Pentapetalae</taxon>
        <taxon>rosids</taxon>
        <taxon>fabids</taxon>
        <taxon>Fabales</taxon>
        <taxon>Fabaceae</taxon>
        <taxon>Papilionoideae</taxon>
        <taxon>50 kb inversion clade</taxon>
        <taxon>NPAAA clade</taxon>
        <taxon>Hologalegina</taxon>
        <taxon>IRL clade</taxon>
        <taxon>Trifolieae</taxon>
        <taxon>Trifolium</taxon>
    </lineage>
</organism>
<evidence type="ECO:0000313" key="9">
    <source>
        <dbReference type="EMBL" id="MCI33891.1"/>
    </source>
</evidence>